<accession>A0ABT5VL37</accession>
<keyword evidence="4" id="KW-0997">Cell inner membrane</keyword>
<gene>
    <name evidence="11" type="ORF">N7Z68_17550</name>
</gene>
<evidence type="ECO:0000256" key="7">
    <source>
        <dbReference type="ARBA" id="ARBA00023136"/>
    </source>
</evidence>
<evidence type="ECO:0000256" key="1">
    <source>
        <dbReference type="ARBA" id="ARBA00004429"/>
    </source>
</evidence>
<keyword evidence="3" id="KW-1003">Cell membrane</keyword>
<evidence type="ECO:0000259" key="10">
    <source>
        <dbReference type="Pfam" id="PF04290"/>
    </source>
</evidence>
<keyword evidence="2" id="KW-0813">Transport</keyword>
<name>A0ABT5VL37_9BACI</name>
<proteinExistence type="inferred from homology"/>
<dbReference type="InterPro" id="IPR055348">
    <property type="entry name" value="DctQ"/>
</dbReference>
<evidence type="ECO:0000256" key="8">
    <source>
        <dbReference type="ARBA" id="ARBA00038436"/>
    </source>
</evidence>
<evidence type="ECO:0000256" key="5">
    <source>
        <dbReference type="ARBA" id="ARBA00022692"/>
    </source>
</evidence>
<comment type="similarity">
    <text evidence="8">Belongs to the TRAP transporter small permease family.</text>
</comment>
<feature type="transmembrane region" description="Helical" evidence="9">
    <location>
        <begin position="127"/>
        <end position="144"/>
    </location>
</feature>
<reference evidence="11" key="1">
    <citation type="submission" date="2024-05" db="EMBL/GenBank/DDBJ databases">
        <title>Alkalihalobacillus sp. strain MEB203 novel alkaliphilic bacterium from Lonar Lake, India.</title>
        <authorList>
            <person name="Joshi A."/>
            <person name="Thite S."/>
            <person name="Mengade P."/>
        </authorList>
    </citation>
    <scope>NUCLEOTIDE SEQUENCE</scope>
    <source>
        <strain evidence="11">MEB 203</strain>
    </source>
</reference>
<dbReference type="Pfam" id="PF04290">
    <property type="entry name" value="DctQ"/>
    <property type="match status" value="1"/>
</dbReference>
<dbReference type="Proteomes" id="UP001148125">
    <property type="component" value="Unassembled WGS sequence"/>
</dbReference>
<evidence type="ECO:0000256" key="2">
    <source>
        <dbReference type="ARBA" id="ARBA00022448"/>
    </source>
</evidence>
<dbReference type="EMBL" id="JAOTPO010000013">
    <property type="protein sequence ID" value="MDE5415168.1"/>
    <property type="molecule type" value="Genomic_DNA"/>
</dbReference>
<feature type="transmembrane region" description="Helical" evidence="9">
    <location>
        <begin position="86"/>
        <end position="107"/>
    </location>
</feature>
<keyword evidence="7 9" id="KW-0472">Membrane</keyword>
<feature type="transmembrane region" description="Helical" evidence="9">
    <location>
        <begin position="47"/>
        <end position="65"/>
    </location>
</feature>
<dbReference type="RefSeq" id="WP_275119770.1">
    <property type="nucleotide sequence ID" value="NZ_JAOTPO010000013.1"/>
</dbReference>
<feature type="transmembrane region" description="Helical" evidence="9">
    <location>
        <begin position="12"/>
        <end position="35"/>
    </location>
</feature>
<protein>
    <submittedName>
        <fullName evidence="11">TRAP transporter small permease</fullName>
    </submittedName>
</protein>
<dbReference type="InterPro" id="IPR007387">
    <property type="entry name" value="TRAP_DctQ"/>
</dbReference>
<keyword evidence="6 9" id="KW-1133">Transmembrane helix</keyword>
<sequence>MRKVINSINLTVNYLLIAIFIVLIVAVFCQVLFRFVINQPLAWTEELSRYSLVWVTFLGAAHAMGTKSHIGMSALVDKSPLLLRRFLIVVAALVSLGFFFIMIQQGFNLVGRSMTQLSAVLRIPMGYVYLVIPISGILLAINLLDVTWQELRKGEE</sequence>
<feature type="domain" description="Tripartite ATP-independent periplasmic transporters DctQ component" evidence="10">
    <location>
        <begin position="23"/>
        <end position="152"/>
    </location>
</feature>
<evidence type="ECO:0000256" key="3">
    <source>
        <dbReference type="ARBA" id="ARBA00022475"/>
    </source>
</evidence>
<evidence type="ECO:0000256" key="9">
    <source>
        <dbReference type="SAM" id="Phobius"/>
    </source>
</evidence>
<keyword evidence="5 9" id="KW-0812">Transmembrane</keyword>
<evidence type="ECO:0000256" key="4">
    <source>
        <dbReference type="ARBA" id="ARBA00022519"/>
    </source>
</evidence>
<comment type="subcellular location">
    <subcellularLocation>
        <location evidence="1">Cell inner membrane</location>
        <topology evidence="1">Multi-pass membrane protein</topology>
    </subcellularLocation>
</comment>
<evidence type="ECO:0000313" key="12">
    <source>
        <dbReference type="Proteomes" id="UP001148125"/>
    </source>
</evidence>
<dbReference type="PANTHER" id="PTHR35011:SF2">
    <property type="entry name" value="2,3-DIKETO-L-GULONATE TRAP TRANSPORTER SMALL PERMEASE PROTEIN YIAM"/>
    <property type="match status" value="1"/>
</dbReference>
<keyword evidence="12" id="KW-1185">Reference proteome</keyword>
<evidence type="ECO:0000313" key="11">
    <source>
        <dbReference type="EMBL" id="MDE5415168.1"/>
    </source>
</evidence>
<evidence type="ECO:0000256" key="6">
    <source>
        <dbReference type="ARBA" id="ARBA00022989"/>
    </source>
</evidence>
<organism evidence="11 12">
    <name type="scientific">Alkalihalobacterium chitinilyticum</name>
    <dbReference type="NCBI Taxonomy" id="2980103"/>
    <lineage>
        <taxon>Bacteria</taxon>
        <taxon>Bacillati</taxon>
        <taxon>Bacillota</taxon>
        <taxon>Bacilli</taxon>
        <taxon>Bacillales</taxon>
        <taxon>Bacillaceae</taxon>
        <taxon>Alkalihalobacterium</taxon>
    </lineage>
</organism>
<comment type="caution">
    <text evidence="11">The sequence shown here is derived from an EMBL/GenBank/DDBJ whole genome shotgun (WGS) entry which is preliminary data.</text>
</comment>
<dbReference type="PANTHER" id="PTHR35011">
    <property type="entry name" value="2,3-DIKETO-L-GULONATE TRAP TRANSPORTER SMALL PERMEASE PROTEIN YIAM"/>
    <property type="match status" value="1"/>
</dbReference>